<dbReference type="InterPro" id="IPR005670">
    <property type="entry name" value="PstB-like"/>
</dbReference>
<dbReference type="EC" id="3.6.3.27" evidence="6"/>
<keyword evidence="3" id="KW-0547">Nucleotide-binding</keyword>
<dbReference type="PROSITE" id="PS00211">
    <property type="entry name" value="ABC_TRANSPORTER_1"/>
    <property type="match status" value="1"/>
</dbReference>
<dbReference type="AlphaFoldDB" id="A0A0S3QRA4"/>
<proteinExistence type="predicted"/>
<dbReference type="PANTHER" id="PTHR43423:SF1">
    <property type="entry name" value="ABC TRANSPORTER I FAMILY MEMBER 17"/>
    <property type="match status" value="1"/>
</dbReference>
<keyword evidence="7" id="KW-1185">Reference proteome</keyword>
<dbReference type="SUPFAM" id="SSF52540">
    <property type="entry name" value="P-loop containing nucleoside triphosphate hydrolases"/>
    <property type="match status" value="1"/>
</dbReference>
<dbReference type="Gene3D" id="3.40.50.300">
    <property type="entry name" value="P-loop containing nucleotide triphosphate hydrolases"/>
    <property type="match status" value="1"/>
</dbReference>
<evidence type="ECO:0000313" key="7">
    <source>
        <dbReference type="Proteomes" id="UP000063234"/>
    </source>
</evidence>
<dbReference type="NCBIfam" id="TIGR00972">
    <property type="entry name" value="3a0107s01c2"/>
    <property type="match status" value="1"/>
</dbReference>
<dbReference type="InterPro" id="IPR017871">
    <property type="entry name" value="ABC_transporter-like_CS"/>
</dbReference>
<dbReference type="GO" id="GO:0016020">
    <property type="term" value="C:membrane"/>
    <property type="evidence" value="ECO:0007669"/>
    <property type="project" value="InterPro"/>
</dbReference>
<dbReference type="InterPro" id="IPR027417">
    <property type="entry name" value="P-loop_NTPase"/>
</dbReference>
<organism evidence="6 7">
    <name type="scientific">Thermosulfidibacter takaii (strain DSM 17441 / JCM 13301 / NBRC 103674 / ABI70S6)</name>
    <dbReference type="NCBI Taxonomy" id="1298851"/>
    <lineage>
        <taxon>Bacteria</taxon>
        <taxon>Pseudomonadati</taxon>
        <taxon>Thermosulfidibacterota</taxon>
        <taxon>Thermosulfidibacteria</taxon>
        <taxon>Thermosulfidibacterales</taxon>
        <taxon>Thermosulfidibacteraceae</taxon>
    </lineage>
</organism>
<dbReference type="GO" id="GO:0005524">
    <property type="term" value="F:ATP binding"/>
    <property type="evidence" value="ECO:0007669"/>
    <property type="project" value="UniProtKB-KW"/>
</dbReference>
<name>A0A0S3QRA4_THET7</name>
<dbReference type="InterPro" id="IPR003593">
    <property type="entry name" value="AAA+_ATPase"/>
</dbReference>
<dbReference type="InterPro" id="IPR003439">
    <property type="entry name" value="ABC_transporter-like_ATP-bd"/>
</dbReference>
<reference evidence="7" key="1">
    <citation type="journal article" date="2018" name="Science">
        <title>A primordial and reversible TCA cycle in a facultatively chemolithoautotrophic thermophile.</title>
        <authorList>
            <person name="Nunoura T."/>
            <person name="Chikaraishi Y."/>
            <person name="Izaki R."/>
            <person name="Suwa T."/>
            <person name="Sato T."/>
            <person name="Harada T."/>
            <person name="Mori K."/>
            <person name="Kato Y."/>
            <person name="Miyazaki M."/>
            <person name="Shimamura S."/>
            <person name="Yanagawa K."/>
            <person name="Shuto A."/>
            <person name="Ohkouchi N."/>
            <person name="Fujita N."/>
            <person name="Takaki Y."/>
            <person name="Atomi H."/>
            <person name="Takai K."/>
        </authorList>
    </citation>
    <scope>NUCLEOTIDE SEQUENCE [LARGE SCALE GENOMIC DNA]</scope>
    <source>
        <strain evidence="7">DSM 17441 / JCM 13301 / NBRC 103674 / ABI70S6</strain>
    </source>
</reference>
<evidence type="ECO:0000313" key="6">
    <source>
        <dbReference type="EMBL" id="BAT70874.1"/>
    </source>
</evidence>
<dbReference type="KEGG" id="ttk:TST_0064"/>
<dbReference type="CDD" id="cd03260">
    <property type="entry name" value="ABC_PstB_phosphate_transporter"/>
    <property type="match status" value="1"/>
</dbReference>
<dbReference type="PATRIC" id="fig|1298851.3.peg.67"/>
<dbReference type="GO" id="GO:0035435">
    <property type="term" value="P:phosphate ion transmembrane transport"/>
    <property type="evidence" value="ECO:0007669"/>
    <property type="project" value="InterPro"/>
</dbReference>
<evidence type="ECO:0000256" key="1">
    <source>
        <dbReference type="ARBA" id="ARBA00022448"/>
    </source>
</evidence>
<sequence length="262" mass="29611">MGKPVISIQNLQAGYDKHIVLKNINMDIPEHKVLAIMGPSGCGKSTLIRCINRLHEMIPKAFMKGEILFKDKSIFKYKPYELRKRIGMVFQRPNPFPNMTIYENILAGYILNGTKLKKEEKDAIVEDALKKAFLWDEVKDMLHKRGTELSGGQQQRLCIARALALNPEVLLLDEPTSALDPKATHRIEELIVHLKQSVTIVVVTHNASQAARISDLTAFLYQGQLVEFSNTESVFTNPKHKLTEEFLLGKFGNGEDNLRGKT</sequence>
<protein>
    <submittedName>
        <fullName evidence="6">Phosphate transport system ATP-binding protein</fullName>
        <ecNumber evidence="6">3.6.3.27</ecNumber>
    </submittedName>
</protein>
<dbReference type="GO" id="GO:0005315">
    <property type="term" value="F:phosphate transmembrane transporter activity"/>
    <property type="evidence" value="ECO:0007669"/>
    <property type="project" value="InterPro"/>
</dbReference>
<dbReference type="PANTHER" id="PTHR43423">
    <property type="entry name" value="ABC TRANSPORTER I FAMILY MEMBER 17"/>
    <property type="match status" value="1"/>
</dbReference>
<keyword evidence="2" id="KW-0592">Phosphate transport</keyword>
<keyword evidence="4 6" id="KW-0067">ATP-binding</keyword>
<keyword evidence="1" id="KW-0813">Transport</keyword>
<gene>
    <name evidence="6" type="primary">pstB</name>
    <name evidence="6" type="ORF">TST_0064</name>
</gene>
<dbReference type="SMART" id="SM00382">
    <property type="entry name" value="AAA"/>
    <property type="match status" value="1"/>
</dbReference>
<evidence type="ECO:0000256" key="2">
    <source>
        <dbReference type="ARBA" id="ARBA00022592"/>
    </source>
</evidence>
<evidence type="ECO:0000256" key="3">
    <source>
        <dbReference type="ARBA" id="ARBA00022741"/>
    </source>
</evidence>
<keyword evidence="6" id="KW-0378">Hydrolase</keyword>
<feature type="domain" description="ABC transporter" evidence="5">
    <location>
        <begin position="6"/>
        <end position="247"/>
    </location>
</feature>
<evidence type="ECO:0000256" key="4">
    <source>
        <dbReference type="ARBA" id="ARBA00022840"/>
    </source>
</evidence>
<dbReference type="OrthoDB" id="9804199at2"/>
<dbReference type="EMBL" id="AP013035">
    <property type="protein sequence ID" value="BAT70874.1"/>
    <property type="molecule type" value="Genomic_DNA"/>
</dbReference>
<dbReference type="Proteomes" id="UP000063234">
    <property type="component" value="Chromosome"/>
</dbReference>
<dbReference type="Pfam" id="PF00005">
    <property type="entry name" value="ABC_tran"/>
    <property type="match status" value="1"/>
</dbReference>
<accession>A0A0S3QRA4</accession>
<dbReference type="GO" id="GO:0016887">
    <property type="term" value="F:ATP hydrolysis activity"/>
    <property type="evidence" value="ECO:0007669"/>
    <property type="project" value="InterPro"/>
</dbReference>
<dbReference type="STRING" id="1298851.TST_0064"/>
<evidence type="ECO:0000259" key="5">
    <source>
        <dbReference type="PROSITE" id="PS50893"/>
    </source>
</evidence>
<dbReference type="RefSeq" id="WP_068548580.1">
    <property type="nucleotide sequence ID" value="NZ_AP013035.1"/>
</dbReference>
<dbReference type="PROSITE" id="PS50893">
    <property type="entry name" value="ABC_TRANSPORTER_2"/>
    <property type="match status" value="1"/>
</dbReference>